<evidence type="ECO:0000313" key="3">
    <source>
        <dbReference type="Proteomes" id="UP000000768"/>
    </source>
</evidence>
<feature type="compositionally biased region" description="Basic and acidic residues" evidence="1">
    <location>
        <begin position="19"/>
        <end position="39"/>
    </location>
</feature>
<accession>A0A1Z5RPB5</accession>
<keyword evidence="3" id="KW-1185">Reference proteome</keyword>
<organism evidence="2 3">
    <name type="scientific">Sorghum bicolor</name>
    <name type="common">Sorghum</name>
    <name type="synonym">Sorghum vulgare</name>
    <dbReference type="NCBI Taxonomy" id="4558"/>
    <lineage>
        <taxon>Eukaryota</taxon>
        <taxon>Viridiplantae</taxon>
        <taxon>Streptophyta</taxon>
        <taxon>Embryophyta</taxon>
        <taxon>Tracheophyta</taxon>
        <taxon>Spermatophyta</taxon>
        <taxon>Magnoliopsida</taxon>
        <taxon>Liliopsida</taxon>
        <taxon>Poales</taxon>
        <taxon>Poaceae</taxon>
        <taxon>PACMAD clade</taxon>
        <taxon>Panicoideae</taxon>
        <taxon>Andropogonodae</taxon>
        <taxon>Andropogoneae</taxon>
        <taxon>Sorghinae</taxon>
        <taxon>Sorghum</taxon>
    </lineage>
</organism>
<dbReference type="EMBL" id="CM000763">
    <property type="protein sequence ID" value="OQU85285.1"/>
    <property type="molecule type" value="Genomic_DNA"/>
</dbReference>
<evidence type="ECO:0000256" key="1">
    <source>
        <dbReference type="SAM" id="MobiDB-lite"/>
    </source>
</evidence>
<dbReference type="InParanoid" id="A0A1Z5RPB5"/>
<name>A0A1Z5RPB5_SORBI</name>
<feature type="region of interest" description="Disordered" evidence="1">
    <location>
        <begin position="18"/>
        <end position="45"/>
    </location>
</feature>
<protein>
    <submittedName>
        <fullName evidence="2">Uncharacterized protein</fullName>
    </submittedName>
</protein>
<reference evidence="3" key="2">
    <citation type="journal article" date="2018" name="Plant J.">
        <title>The Sorghum bicolor reference genome: improved assembly, gene annotations, a transcriptome atlas, and signatures of genome organization.</title>
        <authorList>
            <person name="McCormick R.F."/>
            <person name="Truong S.K."/>
            <person name="Sreedasyam A."/>
            <person name="Jenkins J."/>
            <person name="Shu S."/>
            <person name="Sims D."/>
            <person name="Kennedy M."/>
            <person name="Amirebrahimi M."/>
            <person name="Weers B.D."/>
            <person name="McKinley B."/>
            <person name="Mattison A."/>
            <person name="Morishige D.T."/>
            <person name="Grimwood J."/>
            <person name="Schmutz J."/>
            <person name="Mullet J.E."/>
        </authorList>
    </citation>
    <scope>NUCLEOTIDE SEQUENCE [LARGE SCALE GENOMIC DNA]</scope>
    <source>
        <strain evidence="3">cv. BTx623</strain>
    </source>
</reference>
<dbReference type="Proteomes" id="UP000000768">
    <property type="component" value="Chromosome 4"/>
</dbReference>
<dbReference type="AlphaFoldDB" id="A0A1Z5RPB5"/>
<proteinExistence type="predicted"/>
<sequence>MGTTSRAELLTLVRGGWRMHGDGEKRHGTTRPADLEPRPGLRRSLGLPRRLLPRSVSGMMAMRAAVENRSPMAWKPTGVRGKMFAVVLQDPFFLQGRIEGTKRRQHCQVAGP</sequence>
<dbReference type="Gramene" id="OQU85285">
    <property type="protein sequence ID" value="OQU85285"/>
    <property type="gene ID" value="SORBI_3004G210601"/>
</dbReference>
<evidence type="ECO:0000313" key="2">
    <source>
        <dbReference type="EMBL" id="OQU85285.1"/>
    </source>
</evidence>
<reference evidence="2 3" key="1">
    <citation type="journal article" date="2009" name="Nature">
        <title>The Sorghum bicolor genome and the diversification of grasses.</title>
        <authorList>
            <person name="Paterson A.H."/>
            <person name="Bowers J.E."/>
            <person name="Bruggmann R."/>
            <person name="Dubchak I."/>
            <person name="Grimwood J."/>
            <person name="Gundlach H."/>
            <person name="Haberer G."/>
            <person name="Hellsten U."/>
            <person name="Mitros T."/>
            <person name="Poliakov A."/>
            <person name="Schmutz J."/>
            <person name="Spannagl M."/>
            <person name="Tang H."/>
            <person name="Wang X."/>
            <person name="Wicker T."/>
            <person name="Bharti A.K."/>
            <person name="Chapman J."/>
            <person name="Feltus F.A."/>
            <person name="Gowik U."/>
            <person name="Grigoriev I.V."/>
            <person name="Lyons E."/>
            <person name="Maher C.A."/>
            <person name="Martis M."/>
            <person name="Narechania A."/>
            <person name="Otillar R.P."/>
            <person name="Penning B.W."/>
            <person name="Salamov A.A."/>
            <person name="Wang Y."/>
            <person name="Zhang L."/>
            <person name="Carpita N.C."/>
            <person name="Freeling M."/>
            <person name="Gingle A.R."/>
            <person name="Hash C.T."/>
            <person name="Keller B."/>
            <person name="Klein P."/>
            <person name="Kresovich S."/>
            <person name="McCann M.C."/>
            <person name="Ming R."/>
            <person name="Peterson D.G."/>
            <person name="Mehboob-ur-Rahman"/>
            <person name="Ware D."/>
            <person name="Westhoff P."/>
            <person name="Mayer K.F."/>
            <person name="Messing J."/>
            <person name="Rokhsar D.S."/>
        </authorList>
    </citation>
    <scope>NUCLEOTIDE SEQUENCE [LARGE SCALE GENOMIC DNA]</scope>
    <source>
        <strain evidence="3">cv. BTx623</strain>
    </source>
</reference>
<gene>
    <name evidence="2" type="ORF">SORBI_3004G210601</name>
</gene>